<evidence type="ECO:0000313" key="2">
    <source>
        <dbReference type="Proteomes" id="UP000826212"/>
    </source>
</evidence>
<sequence length="204" mass="23198">MDQRITGLRIKEGRELLARGIPYIKMKDVLEALGFQEKFLTDGVELANEIQDLTSQNDFVSRDHQEARHLIRHDRRLVEIEILRLKSLLKLVVEPSDSLFQDFKLAESIPSNHSGFVQHVKEVMHSISKNETLLHVIQSRGFGSDQLQNISVVLARIEEGLNESDSLSQSISKTNRLVDLKLSELIKLGEKIGISSRQILNSCF</sequence>
<evidence type="ECO:0000313" key="1">
    <source>
        <dbReference type="EMBL" id="QZE13901.1"/>
    </source>
</evidence>
<gene>
    <name evidence="1" type="ORF">K4L44_15335</name>
</gene>
<protein>
    <submittedName>
        <fullName evidence="1">Uncharacterized protein</fullName>
    </submittedName>
</protein>
<proteinExistence type="predicted"/>
<accession>A0AC61NE94</accession>
<dbReference type="Proteomes" id="UP000826212">
    <property type="component" value="Chromosome"/>
</dbReference>
<name>A0AC61NE94_9BACT</name>
<dbReference type="EMBL" id="CP081303">
    <property type="protein sequence ID" value="QZE13901.1"/>
    <property type="molecule type" value="Genomic_DNA"/>
</dbReference>
<organism evidence="1 2">
    <name type="scientific">Halosquirtibacter laminarini</name>
    <dbReference type="NCBI Taxonomy" id="3374600"/>
    <lineage>
        <taxon>Bacteria</taxon>
        <taxon>Pseudomonadati</taxon>
        <taxon>Bacteroidota</taxon>
        <taxon>Bacteroidia</taxon>
        <taxon>Marinilabiliales</taxon>
        <taxon>Prolixibacteraceae</taxon>
        <taxon>Halosquirtibacter</taxon>
    </lineage>
</organism>
<reference evidence="1" key="1">
    <citation type="submission" date="2021-08" db="EMBL/GenBank/DDBJ databases">
        <title>Novel anaerobic bacterium isolated from sea squirt in East Sea, Republic of Korea.</title>
        <authorList>
            <person name="Nguyen T.H."/>
            <person name="Li Z."/>
            <person name="Lee Y.-J."/>
            <person name="Ko J."/>
            <person name="Kim S.-G."/>
        </authorList>
    </citation>
    <scope>NUCLEOTIDE SEQUENCE</scope>
    <source>
        <strain evidence="1">KCTC 25031</strain>
    </source>
</reference>
<keyword evidence="2" id="KW-1185">Reference proteome</keyword>